<accession>A0A3R7LHL3</accession>
<dbReference type="Gene3D" id="3.40.50.10110">
    <property type="entry name" value="DNA polymerase III subunit chi"/>
    <property type="match status" value="1"/>
</dbReference>
<dbReference type="GO" id="GO:0003677">
    <property type="term" value="F:DNA binding"/>
    <property type="evidence" value="ECO:0007669"/>
    <property type="project" value="InterPro"/>
</dbReference>
<dbReference type="InterPro" id="IPR036768">
    <property type="entry name" value="PolIII_chi_sf"/>
</dbReference>
<gene>
    <name evidence="1" type="ORF">CE154_007740</name>
</gene>
<comment type="caution">
    <text evidence="1">The sequence shown here is derived from an EMBL/GenBank/DDBJ whole genome shotgun (WGS) entry which is preliminary data.</text>
</comment>
<reference evidence="1 2" key="1">
    <citation type="submission" date="2018-09" db="EMBL/GenBank/DDBJ databases">
        <title>Genome comparison of Alicycliphilus sp. BQ1, a polyurethanolytic bacterium, with its closest phylogenetic relatives Alicycliphilus denitrificans BC and K601, unable to attack polyurethane.</title>
        <authorList>
            <person name="Loza-Tavera H."/>
            <person name="Lozano L."/>
            <person name="Cevallos M."/>
            <person name="Maya-Lucas O."/>
            <person name="Garcia-Mena J."/>
            <person name="Hernandez J."/>
        </authorList>
    </citation>
    <scope>NUCLEOTIDE SEQUENCE [LARGE SCALE GENOMIC DNA]</scope>
    <source>
        <strain evidence="1 2">BQ1</strain>
    </source>
</reference>
<organism evidence="1 2">
    <name type="scientific">Alicycliphilus denitrificans</name>
    <dbReference type="NCBI Taxonomy" id="179636"/>
    <lineage>
        <taxon>Bacteria</taxon>
        <taxon>Pseudomonadati</taxon>
        <taxon>Pseudomonadota</taxon>
        <taxon>Betaproteobacteria</taxon>
        <taxon>Burkholderiales</taxon>
        <taxon>Comamonadaceae</taxon>
        <taxon>Alicycliphilus</taxon>
    </lineage>
</organism>
<proteinExistence type="predicted"/>
<dbReference type="RefSeq" id="WP_094436624.1">
    <property type="nucleotide sequence ID" value="NZ_CP181370.1"/>
</dbReference>
<dbReference type="PANTHER" id="PTHR38767">
    <property type="entry name" value="DNA POLYMERASE III SUBUNIT CHI"/>
    <property type="match status" value="1"/>
</dbReference>
<dbReference type="EMBL" id="NKDB02000001">
    <property type="protein sequence ID" value="RKJ99602.1"/>
    <property type="molecule type" value="Genomic_DNA"/>
</dbReference>
<sequence>MHTPAGAAGMTEVAFHFNAPDKLAYVCRLARKATRRDARVVITGAAQDLQQLDRMLWALGTTDFVAHCLEDAGEEMLQLSPVVLARDACVCSHRDMLVNVGDTVPEGFAQFARLVEVVSQSDQADRSRARERWRHYAARGYGIVRHDLVLREGA</sequence>
<name>A0A3R7LHL3_9BURK</name>
<dbReference type="Pfam" id="PF04364">
    <property type="entry name" value="DNA_pol3_chi"/>
    <property type="match status" value="1"/>
</dbReference>
<protein>
    <submittedName>
        <fullName evidence="1">DNA polymerase III subunit chi</fullName>
    </submittedName>
</protein>
<dbReference type="InterPro" id="IPR007459">
    <property type="entry name" value="DNA_pol3_chi"/>
</dbReference>
<dbReference type="GO" id="GO:0006260">
    <property type="term" value="P:DNA replication"/>
    <property type="evidence" value="ECO:0007669"/>
    <property type="project" value="InterPro"/>
</dbReference>
<dbReference type="Proteomes" id="UP000216225">
    <property type="component" value="Unassembled WGS sequence"/>
</dbReference>
<dbReference type="GO" id="GO:0032298">
    <property type="term" value="P:positive regulation of DNA-templated DNA replication initiation"/>
    <property type="evidence" value="ECO:0007669"/>
    <property type="project" value="TreeGrafter"/>
</dbReference>
<dbReference type="SUPFAM" id="SSF102400">
    <property type="entry name" value="DNA polymerase III chi subunit"/>
    <property type="match status" value="1"/>
</dbReference>
<dbReference type="PANTHER" id="PTHR38767:SF1">
    <property type="entry name" value="DNA POLYMERASE III SUBUNIT CHI"/>
    <property type="match status" value="1"/>
</dbReference>
<dbReference type="AlphaFoldDB" id="A0A3R7LHL3"/>
<dbReference type="GO" id="GO:0003887">
    <property type="term" value="F:DNA-directed DNA polymerase activity"/>
    <property type="evidence" value="ECO:0007669"/>
    <property type="project" value="InterPro"/>
</dbReference>
<evidence type="ECO:0000313" key="1">
    <source>
        <dbReference type="EMBL" id="RKJ99602.1"/>
    </source>
</evidence>
<evidence type="ECO:0000313" key="2">
    <source>
        <dbReference type="Proteomes" id="UP000216225"/>
    </source>
</evidence>